<comment type="caution">
    <text evidence="2">The sequence shown here is derived from an EMBL/GenBank/DDBJ whole genome shotgun (WGS) entry which is preliminary data.</text>
</comment>
<accession>A0ABD0X1L1</accession>
<keyword evidence="3" id="KW-1185">Reference proteome</keyword>
<dbReference type="EMBL" id="JAGEUA010000006">
    <property type="protein sequence ID" value="KAL0973701.1"/>
    <property type="molecule type" value="Genomic_DNA"/>
</dbReference>
<name>A0ABD0X1L1_UMBPY</name>
<dbReference type="AlphaFoldDB" id="A0ABD0X1L1"/>
<feature type="compositionally biased region" description="Basic and acidic residues" evidence="1">
    <location>
        <begin position="17"/>
        <end position="30"/>
    </location>
</feature>
<evidence type="ECO:0000313" key="2">
    <source>
        <dbReference type="EMBL" id="KAL0973701.1"/>
    </source>
</evidence>
<evidence type="ECO:0000313" key="3">
    <source>
        <dbReference type="Proteomes" id="UP001557470"/>
    </source>
</evidence>
<dbReference type="Proteomes" id="UP001557470">
    <property type="component" value="Unassembled WGS sequence"/>
</dbReference>
<gene>
    <name evidence="2" type="ORF">UPYG_G00209810</name>
</gene>
<evidence type="ECO:0000256" key="1">
    <source>
        <dbReference type="SAM" id="MobiDB-lite"/>
    </source>
</evidence>
<proteinExistence type="predicted"/>
<reference evidence="2 3" key="1">
    <citation type="submission" date="2024-06" db="EMBL/GenBank/DDBJ databases">
        <authorList>
            <person name="Pan Q."/>
            <person name="Wen M."/>
            <person name="Jouanno E."/>
            <person name="Zahm M."/>
            <person name="Klopp C."/>
            <person name="Cabau C."/>
            <person name="Louis A."/>
            <person name="Berthelot C."/>
            <person name="Parey E."/>
            <person name="Roest Crollius H."/>
            <person name="Montfort J."/>
            <person name="Robinson-Rechavi M."/>
            <person name="Bouchez O."/>
            <person name="Lampietro C."/>
            <person name="Lopez Roques C."/>
            <person name="Donnadieu C."/>
            <person name="Postlethwait J."/>
            <person name="Bobe J."/>
            <person name="Verreycken H."/>
            <person name="Guiguen Y."/>
        </authorList>
    </citation>
    <scope>NUCLEOTIDE SEQUENCE [LARGE SCALE GENOMIC DNA]</scope>
    <source>
        <strain evidence="2">Up_M1</strain>
        <tissue evidence="2">Testis</tissue>
    </source>
</reference>
<sequence length="86" mass="9643">MSEISKERAAGGPTETPGEREERDRERERAQWNVSDFHCFNENTQQDGTYRHNSGGIHSEIVRGKGSLALHSLFFPTSISSLNPTP</sequence>
<organism evidence="2 3">
    <name type="scientific">Umbra pygmaea</name>
    <name type="common">Eastern mudminnow</name>
    <dbReference type="NCBI Taxonomy" id="75934"/>
    <lineage>
        <taxon>Eukaryota</taxon>
        <taxon>Metazoa</taxon>
        <taxon>Chordata</taxon>
        <taxon>Craniata</taxon>
        <taxon>Vertebrata</taxon>
        <taxon>Euteleostomi</taxon>
        <taxon>Actinopterygii</taxon>
        <taxon>Neopterygii</taxon>
        <taxon>Teleostei</taxon>
        <taxon>Protacanthopterygii</taxon>
        <taxon>Esociformes</taxon>
        <taxon>Umbridae</taxon>
        <taxon>Umbra</taxon>
    </lineage>
</organism>
<protein>
    <submittedName>
        <fullName evidence="2">Uncharacterized protein</fullName>
    </submittedName>
</protein>
<feature type="region of interest" description="Disordered" evidence="1">
    <location>
        <begin position="1"/>
        <end position="30"/>
    </location>
</feature>